<keyword evidence="6" id="KW-1185">Reference proteome</keyword>
<dbReference type="Gene3D" id="1.10.10.10">
    <property type="entry name" value="Winged helix-like DNA-binding domain superfamily/Winged helix DNA-binding domain"/>
    <property type="match status" value="1"/>
</dbReference>
<feature type="domain" description="HTH asnC-type" evidence="4">
    <location>
        <begin position="11"/>
        <end position="72"/>
    </location>
</feature>
<comment type="caution">
    <text evidence="5">The sequence shown here is derived from an EMBL/GenBank/DDBJ whole genome shotgun (WGS) entry which is preliminary data.</text>
</comment>
<reference evidence="5 6" key="1">
    <citation type="submission" date="2024-01" db="EMBL/GenBank/DDBJ databases">
        <title>Pedobacter sp. nov., isolated from oil-contaminated soil.</title>
        <authorList>
            <person name="Le N.T.T."/>
        </authorList>
    </citation>
    <scope>NUCLEOTIDE SEQUENCE [LARGE SCALE GENOMIC DNA]</scope>
    <source>
        <strain evidence="5 6">VNH31</strain>
    </source>
</reference>
<dbReference type="PROSITE" id="PS50956">
    <property type="entry name" value="HTH_ASNC_2"/>
    <property type="match status" value="1"/>
</dbReference>
<dbReference type="RefSeq" id="WP_330145482.1">
    <property type="nucleotide sequence ID" value="NZ_JAZDQU010000001.1"/>
</dbReference>
<dbReference type="InterPro" id="IPR000485">
    <property type="entry name" value="AsnC-type_HTH_dom"/>
</dbReference>
<evidence type="ECO:0000313" key="6">
    <source>
        <dbReference type="Proteomes" id="UP001337681"/>
    </source>
</evidence>
<dbReference type="Pfam" id="PF13412">
    <property type="entry name" value="HTH_24"/>
    <property type="match status" value="1"/>
</dbReference>
<keyword evidence="3" id="KW-0804">Transcription</keyword>
<dbReference type="InterPro" id="IPR011008">
    <property type="entry name" value="Dimeric_a/b-barrel"/>
</dbReference>
<name>A0ABU7H003_9SPHI</name>
<evidence type="ECO:0000259" key="4">
    <source>
        <dbReference type="PROSITE" id="PS50956"/>
    </source>
</evidence>
<dbReference type="SUPFAM" id="SSF46785">
    <property type="entry name" value="Winged helix' DNA-binding domain"/>
    <property type="match status" value="1"/>
</dbReference>
<evidence type="ECO:0000256" key="3">
    <source>
        <dbReference type="ARBA" id="ARBA00023163"/>
    </source>
</evidence>
<dbReference type="InterPro" id="IPR036390">
    <property type="entry name" value="WH_DNA-bd_sf"/>
</dbReference>
<dbReference type="InterPro" id="IPR036388">
    <property type="entry name" value="WH-like_DNA-bd_sf"/>
</dbReference>
<dbReference type="PANTHER" id="PTHR43413">
    <property type="entry name" value="TRANSCRIPTIONAL REGULATOR, ASNC FAMILY"/>
    <property type="match status" value="1"/>
</dbReference>
<dbReference type="SUPFAM" id="SSF54909">
    <property type="entry name" value="Dimeric alpha+beta barrel"/>
    <property type="match status" value="1"/>
</dbReference>
<dbReference type="PRINTS" id="PR00033">
    <property type="entry name" value="HTHASNC"/>
</dbReference>
<proteinExistence type="predicted"/>
<evidence type="ECO:0000256" key="2">
    <source>
        <dbReference type="ARBA" id="ARBA00023125"/>
    </source>
</evidence>
<dbReference type="InterPro" id="IPR050684">
    <property type="entry name" value="HTH-Siroheme_Decarb"/>
</dbReference>
<accession>A0ABU7H003</accession>
<gene>
    <name evidence="5" type="ORF">VRU49_03945</name>
</gene>
<evidence type="ECO:0000313" key="5">
    <source>
        <dbReference type="EMBL" id="MEE1884568.1"/>
    </source>
</evidence>
<dbReference type="PANTHER" id="PTHR43413:SF6">
    <property type="entry name" value="REGULATORY PROTEIN ASNC"/>
    <property type="match status" value="1"/>
</dbReference>
<dbReference type="Gene3D" id="3.30.70.920">
    <property type="match status" value="1"/>
</dbReference>
<dbReference type="Proteomes" id="UP001337681">
    <property type="component" value="Unassembled WGS sequence"/>
</dbReference>
<sequence length="158" mass="18015">MIKKEAQNFEIDNLDIDILKQLMVDGTKPYSEIAKDLIVSGGTIHVRMKKMQEMGIIEGTHLVIHPQKVGYDICAFLGIFLEKGIQYKDAVAQLSKIKEVVELHYTTGTYSMFAKIICRDTNHLRHVLNEEIQAVEGIQRTETLISLEESIKRQIELS</sequence>
<keyword evidence="1" id="KW-0805">Transcription regulation</keyword>
<protein>
    <submittedName>
        <fullName evidence="5">Lrp/AsnC ligand binding domain-containing protein</fullName>
    </submittedName>
</protein>
<organism evidence="5 6">
    <name type="scientific">Pedobacter flavus</name>
    <dbReference type="NCBI Taxonomy" id="3113906"/>
    <lineage>
        <taxon>Bacteria</taxon>
        <taxon>Pseudomonadati</taxon>
        <taxon>Bacteroidota</taxon>
        <taxon>Sphingobacteriia</taxon>
        <taxon>Sphingobacteriales</taxon>
        <taxon>Sphingobacteriaceae</taxon>
        <taxon>Pedobacter</taxon>
    </lineage>
</organism>
<dbReference type="EMBL" id="JAZDQU010000001">
    <property type="protein sequence ID" value="MEE1884568.1"/>
    <property type="molecule type" value="Genomic_DNA"/>
</dbReference>
<dbReference type="InterPro" id="IPR019887">
    <property type="entry name" value="Tscrpt_reg_AsnC/Lrp_C"/>
</dbReference>
<keyword evidence="2" id="KW-0238">DNA-binding</keyword>
<dbReference type="InterPro" id="IPR019888">
    <property type="entry name" value="Tscrpt_reg_AsnC-like"/>
</dbReference>
<evidence type="ECO:0000256" key="1">
    <source>
        <dbReference type="ARBA" id="ARBA00023015"/>
    </source>
</evidence>
<dbReference type="SMART" id="SM00344">
    <property type="entry name" value="HTH_ASNC"/>
    <property type="match status" value="1"/>
</dbReference>
<dbReference type="Pfam" id="PF01037">
    <property type="entry name" value="AsnC_trans_reg"/>
    <property type="match status" value="1"/>
</dbReference>